<protein>
    <submittedName>
        <fullName evidence="3">DUF47 family protein</fullName>
    </submittedName>
</protein>
<dbReference type="PANTHER" id="PTHR37298">
    <property type="entry name" value="UPF0111 PROTEIN YKAA"/>
    <property type="match status" value="1"/>
</dbReference>
<evidence type="ECO:0000313" key="2">
    <source>
        <dbReference type="EMBL" id="NHM14119.1"/>
    </source>
</evidence>
<dbReference type="RefSeq" id="WP_166339259.1">
    <property type="nucleotide sequence ID" value="NZ_CP072829.1"/>
</dbReference>
<sequence>MGKKKKFDYFEMFEQQTALAVKEADLLVEAVENFTEAEKLQKVMEQAHTLENQADKISQAIFKNVATDFITPIEREDIIELVDTLDSIIDHIEDVIVRFYAYDVHFMHHDAAEFAHLIKKSCAALDYCMEDFRNFKKSKTFKERIDEVSEFEEEGDRAFLNVIHKLHTHDRENPMRVIVWSQIFERMERCCDDCEHAADVMSNILLKNV</sequence>
<dbReference type="Proteomes" id="UP000671910">
    <property type="component" value="Chromosome"/>
</dbReference>
<dbReference type="Gene3D" id="1.20.58.220">
    <property type="entry name" value="Phosphate transport system protein phou homolog 2, domain 2"/>
    <property type="match status" value="1"/>
</dbReference>
<accession>A0A9E6MPR2</accession>
<dbReference type="EMBL" id="CP072829">
    <property type="protein sequence ID" value="QTU83981.1"/>
    <property type="molecule type" value="Genomic_DNA"/>
</dbReference>
<evidence type="ECO:0000256" key="1">
    <source>
        <dbReference type="ARBA" id="ARBA00008591"/>
    </source>
</evidence>
<evidence type="ECO:0000313" key="4">
    <source>
        <dbReference type="Proteomes" id="UP000636394"/>
    </source>
</evidence>
<dbReference type="AlphaFoldDB" id="A0A9E6MPR2"/>
<reference evidence="2 4" key="1">
    <citation type="submission" date="2019-11" db="EMBL/GenBank/DDBJ databases">
        <title>Eggerthellaceae novel genus isolated from the rectal contents of marmort.</title>
        <authorList>
            <person name="Zhang G."/>
        </authorList>
    </citation>
    <scope>NUCLEOTIDE SEQUENCE [LARGE SCALE GENOMIC DNA]</scope>
    <source>
        <strain evidence="4">zg-886</strain>
        <strain evidence="2">Zg-886</strain>
    </source>
</reference>
<evidence type="ECO:0000313" key="3">
    <source>
        <dbReference type="EMBL" id="QTU83981.1"/>
    </source>
</evidence>
<proteinExistence type="inferred from homology"/>
<dbReference type="SUPFAM" id="SSF109755">
    <property type="entry name" value="PhoU-like"/>
    <property type="match status" value="1"/>
</dbReference>
<dbReference type="InterPro" id="IPR018445">
    <property type="entry name" value="Put_Phosphate_transp_reg"/>
</dbReference>
<dbReference type="Proteomes" id="UP000636394">
    <property type="component" value="Unassembled WGS sequence"/>
</dbReference>
<dbReference type="KEGG" id="ebz:J7S26_06330"/>
<dbReference type="InterPro" id="IPR052912">
    <property type="entry name" value="UPF0111_domain"/>
</dbReference>
<gene>
    <name evidence="2" type="ORF">GMI68_04955</name>
    <name evidence="3" type="ORF">J7S26_06330</name>
</gene>
<dbReference type="EMBL" id="WPCR01000005">
    <property type="protein sequence ID" value="NHM14119.1"/>
    <property type="molecule type" value="Genomic_DNA"/>
</dbReference>
<evidence type="ECO:0000313" key="5">
    <source>
        <dbReference type="Proteomes" id="UP000671910"/>
    </source>
</evidence>
<comment type="similarity">
    <text evidence="1">Belongs to the UPF0111 family.</text>
</comment>
<name>A0A9E6MPR2_9ACTN</name>
<organism evidence="3 5">
    <name type="scientific">Xiamenia xianingshaonis</name>
    <dbReference type="NCBI Taxonomy" id="2682776"/>
    <lineage>
        <taxon>Bacteria</taxon>
        <taxon>Bacillati</taxon>
        <taxon>Actinomycetota</taxon>
        <taxon>Coriobacteriia</taxon>
        <taxon>Eggerthellales</taxon>
        <taxon>Eggerthellaceae</taxon>
        <taxon>Xiamenia</taxon>
    </lineage>
</organism>
<dbReference type="Pfam" id="PF01865">
    <property type="entry name" value="PhoU_div"/>
    <property type="match status" value="1"/>
</dbReference>
<dbReference type="InterPro" id="IPR038078">
    <property type="entry name" value="PhoU-like_sf"/>
</dbReference>
<reference evidence="3" key="2">
    <citation type="submission" date="2021-04" db="EMBL/GenBank/DDBJ databases">
        <title>Novel species in family Eggerthellaceae.</title>
        <authorList>
            <person name="Zhang G."/>
        </authorList>
    </citation>
    <scope>NUCLEOTIDE SEQUENCE</scope>
    <source>
        <strain evidence="3">Zg-886</strain>
    </source>
</reference>
<dbReference type="PANTHER" id="PTHR37298:SF1">
    <property type="entry name" value="UPF0111 PROTEIN YKAA"/>
    <property type="match status" value="1"/>
</dbReference>
<keyword evidence="4" id="KW-1185">Reference proteome</keyword>